<evidence type="ECO:0000313" key="1">
    <source>
        <dbReference type="EMBL" id="KAI6086212.1"/>
    </source>
</evidence>
<dbReference type="Proteomes" id="UP001497680">
    <property type="component" value="Unassembled WGS sequence"/>
</dbReference>
<organism evidence="1 2">
    <name type="scientific">Hypoxylon rubiginosum</name>
    <dbReference type="NCBI Taxonomy" id="110542"/>
    <lineage>
        <taxon>Eukaryota</taxon>
        <taxon>Fungi</taxon>
        <taxon>Dikarya</taxon>
        <taxon>Ascomycota</taxon>
        <taxon>Pezizomycotina</taxon>
        <taxon>Sordariomycetes</taxon>
        <taxon>Xylariomycetidae</taxon>
        <taxon>Xylariales</taxon>
        <taxon>Hypoxylaceae</taxon>
        <taxon>Hypoxylon</taxon>
    </lineage>
</organism>
<comment type="caution">
    <text evidence="1">The sequence shown here is derived from an EMBL/GenBank/DDBJ whole genome shotgun (WGS) entry which is preliminary data.</text>
</comment>
<sequence>MPPDVLLDGQQGELRCGCGKRARHLYAVPLDVTTGAPIYNDGITLAMCEMSKCDFEKTLEDSELAYKPIQRHDMKDFPTIAPSQQGQFHNIDSRGDDCYIGTNNFIDFKNIVHYSAFVPNKPPISFADLYGHSAYIPHVPPYVAFGVLHDRSAPISVLAQPQYLLNTFAGQVIWIIVIVGVLFNYRREILADVLESLALAADSKVKRD</sequence>
<gene>
    <name evidence="1" type="ORF">F4821DRAFT_238693</name>
</gene>
<protein>
    <submittedName>
        <fullName evidence="1">Uncharacterized protein</fullName>
    </submittedName>
</protein>
<evidence type="ECO:0000313" key="2">
    <source>
        <dbReference type="Proteomes" id="UP001497680"/>
    </source>
</evidence>
<keyword evidence="2" id="KW-1185">Reference proteome</keyword>
<dbReference type="EMBL" id="MU394317">
    <property type="protein sequence ID" value="KAI6086212.1"/>
    <property type="molecule type" value="Genomic_DNA"/>
</dbReference>
<proteinExistence type="predicted"/>
<accession>A0ACC0D0J4</accession>
<name>A0ACC0D0J4_9PEZI</name>
<reference evidence="1 2" key="1">
    <citation type="journal article" date="2022" name="New Phytol.">
        <title>Ecological generalism drives hyperdiversity of secondary metabolite gene clusters in xylarialean endophytes.</title>
        <authorList>
            <person name="Franco M.E.E."/>
            <person name="Wisecaver J.H."/>
            <person name="Arnold A.E."/>
            <person name="Ju Y.M."/>
            <person name="Slot J.C."/>
            <person name="Ahrendt S."/>
            <person name="Moore L.P."/>
            <person name="Eastman K.E."/>
            <person name="Scott K."/>
            <person name="Konkel Z."/>
            <person name="Mondo S.J."/>
            <person name="Kuo A."/>
            <person name="Hayes R.D."/>
            <person name="Haridas S."/>
            <person name="Andreopoulos B."/>
            <person name="Riley R."/>
            <person name="LaButti K."/>
            <person name="Pangilinan J."/>
            <person name="Lipzen A."/>
            <person name="Amirebrahimi M."/>
            <person name="Yan J."/>
            <person name="Adam C."/>
            <person name="Keymanesh K."/>
            <person name="Ng V."/>
            <person name="Louie K."/>
            <person name="Northen T."/>
            <person name="Drula E."/>
            <person name="Henrissat B."/>
            <person name="Hsieh H.M."/>
            <person name="Youens-Clark K."/>
            <person name="Lutzoni F."/>
            <person name="Miadlikowska J."/>
            <person name="Eastwood D.C."/>
            <person name="Hamelin R.C."/>
            <person name="Grigoriev I.V."/>
            <person name="U'Ren J.M."/>
        </authorList>
    </citation>
    <scope>NUCLEOTIDE SEQUENCE [LARGE SCALE GENOMIC DNA]</scope>
    <source>
        <strain evidence="1 2">ER1909</strain>
    </source>
</reference>